<feature type="compositionally biased region" description="Low complexity" evidence="7">
    <location>
        <begin position="323"/>
        <end position="337"/>
    </location>
</feature>
<feature type="region of interest" description="Disordered" evidence="7">
    <location>
        <begin position="302"/>
        <end position="492"/>
    </location>
</feature>
<evidence type="ECO:0000256" key="3">
    <source>
        <dbReference type="ARBA" id="ARBA00022490"/>
    </source>
</evidence>
<accession>D8TJN6</accession>
<evidence type="ECO:0000256" key="4">
    <source>
        <dbReference type="ARBA" id="ARBA00023054"/>
    </source>
</evidence>
<evidence type="ECO:0000256" key="1">
    <source>
        <dbReference type="ARBA" id="ARBA00004245"/>
    </source>
</evidence>
<dbReference type="PANTHER" id="PTHR31246:SF32">
    <property type="entry name" value="MICROTUBULE-ASSOCIATED PROTEIN 70-1"/>
    <property type="match status" value="1"/>
</dbReference>
<evidence type="ECO:0000313" key="8">
    <source>
        <dbReference type="EMBL" id="EFJ52404.1"/>
    </source>
</evidence>
<evidence type="ECO:0000256" key="7">
    <source>
        <dbReference type="SAM" id="MobiDB-lite"/>
    </source>
</evidence>
<name>D8TJN6_VOLCA</name>
<dbReference type="FunCoup" id="D8TJN6">
    <property type="interactions" value="1144"/>
</dbReference>
<comment type="similarity">
    <text evidence="2">Belongs to the MAP70 family.</text>
</comment>
<sequence>MLKFKDKELEEARKEVATLKVSVFTKDKALFQSNQELRLLKERHMTTEGEVANMAKELAAVKVEKRKLEAQLAGLAKKGDKEQSMPALLAHRSSLISVASVEGLEQVASLQADLRNAKQEGEKAAESIRVLESLLRNKDRKIHSLQRKMEDVEVYRTKCADLENRVSDLLRQLDTEKNACRTSADVLRLSDSEIVKLTAELGKTRTALQSAQEAAARSNAALKVSESRCSALESEVSILAEQLARTSAVAHRVAVAEVKAGCKDEGVIHVTRHLEEVRFLSGEIMRLQERVNQLEKELAVSDELKDHYRRKSQPGTPKGYSQGGSSTPSSPAGSPTAFHSARTRPKSAGGNHEGSGGKRTPRSAGRTGSAAASGGTIRTSFSTSSRKLPWGFNPKSPAKMVEAEMDGASGGRGGSRRPVSAGNTGSAAKGAKRKEAVAEASAEVAVALKESVSQAAESAGRARSRSPGRSSSTGRHSRSAGSRSPDSRSGCL</sequence>
<keyword evidence="9" id="KW-1185">Reference proteome</keyword>
<keyword evidence="5" id="KW-0206">Cytoskeleton</keyword>
<evidence type="ECO:0000313" key="9">
    <source>
        <dbReference type="Proteomes" id="UP000001058"/>
    </source>
</evidence>
<keyword evidence="4 6" id="KW-0175">Coiled coil</keyword>
<dbReference type="EMBL" id="GL378324">
    <property type="protein sequence ID" value="EFJ52404.1"/>
    <property type="molecule type" value="Genomic_DNA"/>
</dbReference>
<dbReference type="STRING" id="3068.D8TJN6"/>
<proteinExistence type="inferred from homology"/>
<protein>
    <submittedName>
        <fullName evidence="8">Uncharacterized protein</fullName>
    </submittedName>
</protein>
<dbReference type="InterPro" id="IPR009768">
    <property type="entry name" value="MAP70"/>
</dbReference>
<organism evidence="9">
    <name type="scientific">Volvox carteri f. nagariensis</name>
    <dbReference type="NCBI Taxonomy" id="3068"/>
    <lineage>
        <taxon>Eukaryota</taxon>
        <taxon>Viridiplantae</taxon>
        <taxon>Chlorophyta</taxon>
        <taxon>core chlorophytes</taxon>
        <taxon>Chlorophyceae</taxon>
        <taxon>CS clade</taxon>
        <taxon>Chlamydomonadales</taxon>
        <taxon>Volvocaceae</taxon>
        <taxon>Volvox</taxon>
    </lineage>
</organism>
<evidence type="ECO:0000256" key="6">
    <source>
        <dbReference type="SAM" id="Coils"/>
    </source>
</evidence>
<gene>
    <name evidence="8" type="ORF">VOLCADRAFT_86810</name>
</gene>
<dbReference type="InParanoid" id="D8TJN6"/>
<dbReference type="RefSeq" id="XP_002946477.1">
    <property type="nucleotide sequence ID" value="XM_002946431.1"/>
</dbReference>
<keyword evidence="3" id="KW-0963">Cytoplasm</keyword>
<feature type="coiled-coil region" evidence="6">
    <location>
        <begin position="107"/>
        <end position="179"/>
    </location>
</feature>
<feature type="compositionally biased region" description="Low complexity" evidence="7">
    <location>
        <begin position="438"/>
        <end position="484"/>
    </location>
</feature>
<evidence type="ECO:0000256" key="2">
    <source>
        <dbReference type="ARBA" id="ARBA00008825"/>
    </source>
</evidence>
<dbReference type="Proteomes" id="UP000001058">
    <property type="component" value="Unassembled WGS sequence"/>
</dbReference>
<feature type="compositionally biased region" description="Low complexity" evidence="7">
    <location>
        <begin position="362"/>
        <end position="380"/>
    </location>
</feature>
<dbReference type="GO" id="GO:0008017">
    <property type="term" value="F:microtubule binding"/>
    <property type="evidence" value="ECO:0007669"/>
    <property type="project" value="InterPro"/>
</dbReference>
<dbReference type="KEGG" id="vcn:VOLCADRAFT_86810"/>
<dbReference type="GO" id="GO:0005856">
    <property type="term" value="C:cytoskeleton"/>
    <property type="evidence" value="ECO:0007669"/>
    <property type="project" value="UniProtKB-SubCell"/>
</dbReference>
<comment type="subcellular location">
    <subcellularLocation>
        <location evidence="1">Cytoplasm</location>
        <location evidence="1">Cytoskeleton</location>
    </subcellularLocation>
</comment>
<dbReference type="AlphaFoldDB" id="D8TJN6"/>
<dbReference type="GeneID" id="9617472"/>
<dbReference type="eggNOG" id="ENOG502QTPA">
    <property type="taxonomic scope" value="Eukaryota"/>
</dbReference>
<dbReference type="OrthoDB" id="1906253at2759"/>
<dbReference type="GO" id="GO:0007010">
    <property type="term" value="P:cytoskeleton organization"/>
    <property type="evidence" value="ECO:0007669"/>
    <property type="project" value="InterPro"/>
</dbReference>
<dbReference type="PANTHER" id="PTHR31246">
    <property type="entry name" value="MICROTUBULE-ASSOCIATED PROTEIN 70-2"/>
    <property type="match status" value="1"/>
</dbReference>
<reference evidence="8 9" key="1">
    <citation type="journal article" date="2010" name="Science">
        <title>Genomic analysis of organismal complexity in the multicellular green alga Volvox carteri.</title>
        <authorList>
            <person name="Prochnik S.E."/>
            <person name="Umen J."/>
            <person name="Nedelcu A.M."/>
            <person name="Hallmann A."/>
            <person name="Miller S.M."/>
            <person name="Nishii I."/>
            <person name="Ferris P."/>
            <person name="Kuo A."/>
            <person name="Mitros T."/>
            <person name="Fritz-Laylin L.K."/>
            <person name="Hellsten U."/>
            <person name="Chapman J."/>
            <person name="Simakov O."/>
            <person name="Rensing S.A."/>
            <person name="Terry A."/>
            <person name="Pangilinan J."/>
            <person name="Kapitonov V."/>
            <person name="Jurka J."/>
            <person name="Salamov A."/>
            <person name="Shapiro H."/>
            <person name="Schmutz J."/>
            <person name="Grimwood J."/>
            <person name="Lindquist E."/>
            <person name="Lucas S."/>
            <person name="Grigoriev I.V."/>
            <person name="Schmitt R."/>
            <person name="Kirk D."/>
            <person name="Rokhsar D.S."/>
        </authorList>
    </citation>
    <scope>NUCLEOTIDE SEQUENCE [LARGE SCALE GENOMIC DNA]</scope>
    <source>
        <strain evidence="9">f. Nagariensis / Eve</strain>
    </source>
</reference>
<dbReference type="Pfam" id="PF07058">
    <property type="entry name" value="MAP70"/>
    <property type="match status" value="1"/>
</dbReference>
<evidence type="ECO:0000256" key="5">
    <source>
        <dbReference type="ARBA" id="ARBA00023212"/>
    </source>
</evidence>
<feature type="coiled-coil region" evidence="6">
    <location>
        <begin position="51"/>
        <end position="78"/>
    </location>
</feature>